<comment type="caution">
    <text evidence="1">The sequence shown here is derived from an EMBL/GenBank/DDBJ whole genome shotgun (WGS) entry which is preliminary data.</text>
</comment>
<dbReference type="EMBL" id="CM047747">
    <property type="protein sequence ID" value="KAJ0017130.1"/>
    <property type="molecule type" value="Genomic_DNA"/>
</dbReference>
<reference evidence="2" key="1">
    <citation type="journal article" date="2023" name="G3 (Bethesda)">
        <title>Genome assembly and association tests identify interacting loci associated with vigor, precocity, and sex in interspecific pistachio rootstocks.</title>
        <authorList>
            <person name="Palmer W."/>
            <person name="Jacygrad E."/>
            <person name="Sagayaradj S."/>
            <person name="Cavanaugh K."/>
            <person name="Han R."/>
            <person name="Bertier L."/>
            <person name="Beede B."/>
            <person name="Kafkas S."/>
            <person name="Golino D."/>
            <person name="Preece J."/>
            <person name="Michelmore R."/>
        </authorList>
    </citation>
    <scope>NUCLEOTIDE SEQUENCE [LARGE SCALE GENOMIC DNA]</scope>
</reference>
<name>A0ACC0XI08_9ROSI</name>
<organism evidence="1 2">
    <name type="scientific">Pistacia integerrima</name>
    <dbReference type="NCBI Taxonomy" id="434235"/>
    <lineage>
        <taxon>Eukaryota</taxon>
        <taxon>Viridiplantae</taxon>
        <taxon>Streptophyta</taxon>
        <taxon>Embryophyta</taxon>
        <taxon>Tracheophyta</taxon>
        <taxon>Spermatophyta</taxon>
        <taxon>Magnoliopsida</taxon>
        <taxon>eudicotyledons</taxon>
        <taxon>Gunneridae</taxon>
        <taxon>Pentapetalae</taxon>
        <taxon>rosids</taxon>
        <taxon>malvids</taxon>
        <taxon>Sapindales</taxon>
        <taxon>Anacardiaceae</taxon>
        <taxon>Pistacia</taxon>
    </lineage>
</organism>
<accession>A0ACC0XI08</accession>
<evidence type="ECO:0000313" key="2">
    <source>
        <dbReference type="Proteomes" id="UP001163603"/>
    </source>
</evidence>
<keyword evidence="2" id="KW-1185">Reference proteome</keyword>
<gene>
    <name evidence="1" type="ORF">Pint_11579</name>
</gene>
<proteinExistence type="predicted"/>
<evidence type="ECO:0000313" key="1">
    <source>
        <dbReference type="EMBL" id="KAJ0017130.1"/>
    </source>
</evidence>
<dbReference type="Proteomes" id="UP001163603">
    <property type="component" value="Chromosome 12"/>
</dbReference>
<protein>
    <submittedName>
        <fullName evidence="1">Uncharacterized protein</fullName>
    </submittedName>
</protein>
<sequence>MNWALEWVKAQSNFQNIDGDCFSCMSLISHSMKTNLVPCPRIESLISLTTDFTTTSFTLREKDLYFYVLPIAKTRRIPMDVGFTLDI</sequence>